<dbReference type="EMBL" id="JAINUG010000352">
    <property type="protein sequence ID" value="KAJ8377467.1"/>
    <property type="molecule type" value="Genomic_DNA"/>
</dbReference>
<dbReference type="AlphaFoldDB" id="A0AAD7W3D0"/>
<keyword evidence="2" id="KW-1185">Reference proteome</keyword>
<organism evidence="1 2">
    <name type="scientific">Aldrovandia affinis</name>
    <dbReference type="NCBI Taxonomy" id="143900"/>
    <lineage>
        <taxon>Eukaryota</taxon>
        <taxon>Metazoa</taxon>
        <taxon>Chordata</taxon>
        <taxon>Craniata</taxon>
        <taxon>Vertebrata</taxon>
        <taxon>Euteleostomi</taxon>
        <taxon>Actinopterygii</taxon>
        <taxon>Neopterygii</taxon>
        <taxon>Teleostei</taxon>
        <taxon>Notacanthiformes</taxon>
        <taxon>Halosauridae</taxon>
        <taxon>Aldrovandia</taxon>
    </lineage>
</organism>
<dbReference type="Proteomes" id="UP001221898">
    <property type="component" value="Unassembled WGS sequence"/>
</dbReference>
<reference evidence="1" key="1">
    <citation type="journal article" date="2023" name="Science">
        <title>Genome structures resolve the early diversification of teleost fishes.</title>
        <authorList>
            <person name="Parey E."/>
            <person name="Louis A."/>
            <person name="Montfort J."/>
            <person name="Bouchez O."/>
            <person name="Roques C."/>
            <person name="Iampietro C."/>
            <person name="Lluch J."/>
            <person name="Castinel A."/>
            <person name="Donnadieu C."/>
            <person name="Desvignes T."/>
            <person name="Floi Bucao C."/>
            <person name="Jouanno E."/>
            <person name="Wen M."/>
            <person name="Mejri S."/>
            <person name="Dirks R."/>
            <person name="Jansen H."/>
            <person name="Henkel C."/>
            <person name="Chen W.J."/>
            <person name="Zahm M."/>
            <person name="Cabau C."/>
            <person name="Klopp C."/>
            <person name="Thompson A.W."/>
            <person name="Robinson-Rechavi M."/>
            <person name="Braasch I."/>
            <person name="Lecointre G."/>
            <person name="Bobe J."/>
            <person name="Postlethwait J.H."/>
            <person name="Berthelot C."/>
            <person name="Roest Crollius H."/>
            <person name="Guiguen Y."/>
        </authorList>
    </citation>
    <scope>NUCLEOTIDE SEQUENCE</scope>
    <source>
        <strain evidence="1">NC1722</strain>
    </source>
</reference>
<proteinExistence type="predicted"/>
<sequence length="139" mass="15951">MKEEWEERGEGGNEQCGLPEPAWLQCATADLSVEITQLDSNLKEALLLLVQCPEAVDRQTLVLQWRKHCISRNSKDITKEKTFKRQRRSALTPLKCRTGSFFRETRGLAVPERFCSVPLRRPRAADAGRSRGKDLRDLR</sequence>
<gene>
    <name evidence="1" type="ORF">AAFF_G00259780</name>
</gene>
<name>A0AAD7W3D0_9TELE</name>
<accession>A0AAD7W3D0</accession>
<evidence type="ECO:0000313" key="1">
    <source>
        <dbReference type="EMBL" id="KAJ8377467.1"/>
    </source>
</evidence>
<evidence type="ECO:0000313" key="2">
    <source>
        <dbReference type="Proteomes" id="UP001221898"/>
    </source>
</evidence>
<protein>
    <submittedName>
        <fullName evidence="1">Uncharacterized protein</fullName>
    </submittedName>
</protein>
<comment type="caution">
    <text evidence="1">The sequence shown here is derived from an EMBL/GenBank/DDBJ whole genome shotgun (WGS) entry which is preliminary data.</text>
</comment>